<dbReference type="RefSeq" id="WP_077361605.1">
    <property type="nucleotide sequence ID" value="NZ_MQMF01000002.1"/>
</dbReference>
<name>A0A1V3G742_9BACL</name>
<gene>
    <name evidence="1" type="ORF">UN64_08285</name>
</gene>
<sequence>MVPVKPATNIFDGYGVAVPESGMVIEAGFEKVVVDSVQVVTGITAHIQLQSIIAGDPFLNPVTQ</sequence>
<accession>A0A1V3G742</accession>
<protein>
    <submittedName>
        <fullName evidence="1">Uncharacterized protein</fullName>
    </submittedName>
</protein>
<evidence type="ECO:0000313" key="2">
    <source>
        <dbReference type="Proteomes" id="UP000188597"/>
    </source>
</evidence>
<comment type="caution">
    <text evidence="1">The sequence shown here is derived from an EMBL/GenBank/DDBJ whole genome shotgun (WGS) entry which is preliminary data.</text>
</comment>
<dbReference type="EMBL" id="MQMF01000002">
    <property type="protein sequence ID" value="OOE12107.1"/>
    <property type="molecule type" value="Genomic_DNA"/>
</dbReference>
<evidence type="ECO:0000313" key="1">
    <source>
        <dbReference type="EMBL" id="OOE12107.1"/>
    </source>
</evidence>
<reference evidence="1 2" key="1">
    <citation type="submission" date="2016-11" db="EMBL/GenBank/DDBJ databases">
        <authorList>
            <person name="Jaros S."/>
            <person name="Januszkiewicz K."/>
            <person name="Wedrychowicz H."/>
        </authorList>
    </citation>
    <scope>NUCLEOTIDE SEQUENCE [LARGE SCALE GENOMIC DNA]</scope>
    <source>
        <strain evidence="1 2">Con a/3</strain>
    </source>
</reference>
<dbReference type="AlphaFoldDB" id="A0A1V3G742"/>
<dbReference type="Proteomes" id="UP000188597">
    <property type="component" value="Unassembled WGS sequence"/>
</dbReference>
<organism evidence="1 2">
    <name type="scientific">Fictibacillus arsenicus</name>
    <dbReference type="NCBI Taxonomy" id="255247"/>
    <lineage>
        <taxon>Bacteria</taxon>
        <taxon>Bacillati</taxon>
        <taxon>Bacillota</taxon>
        <taxon>Bacilli</taxon>
        <taxon>Bacillales</taxon>
        <taxon>Fictibacillaceae</taxon>
        <taxon>Fictibacillus</taxon>
    </lineage>
</organism>
<proteinExistence type="predicted"/>